<dbReference type="Pfam" id="PF00106">
    <property type="entry name" value="adh_short"/>
    <property type="match status" value="1"/>
</dbReference>
<gene>
    <name evidence="2" type="ORF">EV137_3493</name>
</gene>
<evidence type="ECO:0000313" key="3">
    <source>
        <dbReference type="Proteomes" id="UP000295060"/>
    </source>
</evidence>
<dbReference type="PANTHER" id="PTHR43431">
    <property type="entry name" value="OXIDOREDUCTASE, SHORT CHAIN DEHYDROGENASE/REDUCTASE FAMILY (AFU_ORTHOLOGUE AFUA_5G14000)"/>
    <property type="match status" value="1"/>
</dbReference>
<dbReference type="PANTHER" id="PTHR43431:SF1">
    <property type="entry name" value="OS08G0476300 PROTEIN"/>
    <property type="match status" value="1"/>
</dbReference>
<protein>
    <submittedName>
        <fullName evidence="2">NADP-dependent 3-hydroxy acid dehydrogenase YdfG</fullName>
    </submittedName>
</protein>
<proteinExistence type="predicted"/>
<comment type="caution">
    <text evidence="2">The sequence shown here is derived from an EMBL/GenBank/DDBJ whole genome shotgun (WGS) entry which is preliminary data.</text>
</comment>
<dbReference type="EMBL" id="SODU01000002">
    <property type="protein sequence ID" value="TDW89695.1"/>
    <property type="molecule type" value="Genomic_DNA"/>
</dbReference>
<feature type="transmembrane region" description="Helical" evidence="1">
    <location>
        <begin position="28"/>
        <end position="46"/>
    </location>
</feature>
<sequence>MATTGPPQQSPSTAALDLDLKGKAYDPVMSGIVVVGVGPGIGLAVARRFVREGMSAGLIARSEATVKAAAEELGSAEVLPITADVTDEAGLRTALDQVVEAYGVPEVVVYNAALIQPDRIGELTAQQHLDALSVNVVGAITTAAQLVPAMAERGSGSFLITGGMPLPKPDYASLSLGKAGVRAVVTLLHQQYGAAGVHAASVTVSGGVSPGSGWDPDDIANHYWRLHTQTPAEWIHEIVI</sequence>
<dbReference type="SUPFAM" id="SSF51735">
    <property type="entry name" value="NAD(P)-binding Rossmann-fold domains"/>
    <property type="match status" value="1"/>
</dbReference>
<keyword evidence="1" id="KW-0812">Transmembrane</keyword>
<keyword evidence="1" id="KW-1133">Transmembrane helix</keyword>
<evidence type="ECO:0000256" key="1">
    <source>
        <dbReference type="SAM" id="Phobius"/>
    </source>
</evidence>
<accession>A0ABY2FEY1</accession>
<reference evidence="2 3" key="1">
    <citation type="submission" date="2019-03" db="EMBL/GenBank/DDBJ databases">
        <title>Genomic Encyclopedia of Type Strains, Phase III (KMG-III): the genomes of soil and plant-associated and newly described type strains.</title>
        <authorList>
            <person name="Whitman W."/>
        </authorList>
    </citation>
    <scope>NUCLEOTIDE SEQUENCE [LARGE SCALE GENOMIC DNA]</scope>
    <source>
        <strain evidence="2 3">VKMAc-2574</strain>
    </source>
</reference>
<dbReference type="PRINTS" id="PR01397">
    <property type="entry name" value="DHBDHDRGNASE"/>
</dbReference>
<dbReference type="Gene3D" id="3.40.50.720">
    <property type="entry name" value="NAD(P)-binding Rossmann-like Domain"/>
    <property type="match status" value="1"/>
</dbReference>
<dbReference type="InterPro" id="IPR002347">
    <property type="entry name" value="SDR_fam"/>
</dbReference>
<dbReference type="Proteomes" id="UP000295060">
    <property type="component" value="Unassembled WGS sequence"/>
</dbReference>
<organism evidence="2 3">
    <name type="scientific">Kribbella pratensis</name>
    <dbReference type="NCBI Taxonomy" id="2512112"/>
    <lineage>
        <taxon>Bacteria</taxon>
        <taxon>Bacillati</taxon>
        <taxon>Actinomycetota</taxon>
        <taxon>Actinomycetes</taxon>
        <taxon>Propionibacteriales</taxon>
        <taxon>Kribbellaceae</taxon>
        <taxon>Kribbella</taxon>
    </lineage>
</organism>
<keyword evidence="3" id="KW-1185">Reference proteome</keyword>
<dbReference type="InterPro" id="IPR036291">
    <property type="entry name" value="NAD(P)-bd_dom_sf"/>
</dbReference>
<keyword evidence="1" id="KW-0472">Membrane</keyword>
<evidence type="ECO:0000313" key="2">
    <source>
        <dbReference type="EMBL" id="TDW89695.1"/>
    </source>
</evidence>
<dbReference type="InterPro" id="IPR003560">
    <property type="entry name" value="DHB_DH"/>
</dbReference>
<name>A0ABY2FEY1_9ACTN</name>